<dbReference type="PANTHER" id="PTHR13501">
    <property type="entry name" value="CHLOROPLAST 50S RIBOSOMAL PROTEIN L22-RELATED"/>
    <property type="match status" value="1"/>
</dbReference>
<keyword evidence="6" id="KW-1185">Reference proteome</keyword>
<comment type="caution">
    <text evidence="5">The sequence shown here is derived from an EMBL/GenBank/DDBJ whole genome shotgun (WGS) entry which is preliminary data.</text>
</comment>
<dbReference type="OrthoDB" id="416470at2759"/>
<evidence type="ECO:0000313" key="6">
    <source>
        <dbReference type="Proteomes" id="UP001150569"/>
    </source>
</evidence>
<evidence type="ECO:0000313" key="5">
    <source>
        <dbReference type="EMBL" id="KAJ1929242.1"/>
    </source>
</evidence>
<dbReference type="CDD" id="cd00336">
    <property type="entry name" value="Ribosomal_L22"/>
    <property type="match status" value="1"/>
</dbReference>
<evidence type="ECO:0000256" key="4">
    <source>
        <dbReference type="RuleBase" id="RU004005"/>
    </source>
</evidence>
<dbReference type="InterPro" id="IPR047867">
    <property type="entry name" value="Ribosomal_uL22_bac/org-type"/>
</dbReference>
<gene>
    <name evidence="5" type="primary">mrpl22_1</name>
    <name evidence="5" type="ORF">IWQ60_001352</name>
</gene>
<protein>
    <submittedName>
        <fullName evidence="5">39S ribosomal protein L22, mitochondrial</fullName>
    </submittedName>
</protein>
<dbReference type="GO" id="GO:0005762">
    <property type="term" value="C:mitochondrial large ribosomal subunit"/>
    <property type="evidence" value="ECO:0007669"/>
    <property type="project" value="TreeGrafter"/>
</dbReference>
<dbReference type="GO" id="GO:0003735">
    <property type="term" value="F:structural constituent of ribosome"/>
    <property type="evidence" value="ECO:0007669"/>
    <property type="project" value="InterPro"/>
</dbReference>
<name>A0A9W8AD82_9FUNG</name>
<sequence>MSALRILRSGLTARSLSTSTPSVTSLASALKMLHLSSTASLHTSAFRAENKDDLKYQRPNLGASPLFDLNRSASEAGAAGGDVSRSQTDNFESLKTSEFTFKTANYKTGYRKLRFLAKQISGKPVQEAIDQMEFSSKRWARNLMHNLASARTNVARFQGIDPANLIVSRTWTGKGKYTKRLDFKGRGRAGMIRDRESHIRYQLKEVTRKPQVEGPAQRRNIKRFNIRKKIWTPMKEAKPIYNPCPYYNW</sequence>
<dbReference type="Gene3D" id="3.90.470.10">
    <property type="entry name" value="Ribosomal protein L22/L17"/>
    <property type="match status" value="1"/>
</dbReference>
<dbReference type="Proteomes" id="UP001150569">
    <property type="component" value="Unassembled WGS sequence"/>
</dbReference>
<dbReference type="InterPro" id="IPR036394">
    <property type="entry name" value="Ribosomal_uL22_sf"/>
</dbReference>
<dbReference type="SUPFAM" id="SSF54843">
    <property type="entry name" value="Ribosomal protein L22"/>
    <property type="match status" value="1"/>
</dbReference>
<dbReference type="GO" id="GO:0006412">
    <property type="term" value="P:translation"/>
    <property type="evidence" value="ECO:0007669"/>
    <property type="project" value="InterPro"/>
</dbReference>
<dbReference type="AlphaFoldDB" id="A0A9W8AD82"/>
<dbReference type="PANTHER" id="PTHR13501:SF8">
    <property type="entry name" value="LARGE RIBOSOMAL SUBUNIT PROTEIN UL22M"/>
    <property type="match status" value="1"/>
</dbReference>
<evidence type="ECO:0000256" key="1">
    <source>
        <dbReference type="ARBA" id="ARBA00009451"/>
    </source>
</evidence>
<accession>A0A9W8AD82</accession>
<dbReference type="EMBL" id="JANBPT010000042">
    <property type="protein sequence ID" value="KAJ1929242.1"/>
    <property type="molecule type" value="Genomic_DNA"/>
</dbReference>
<evidence type="ECO:0000256" key="2">
    <source>
        <dbReference type="ARBA" id="ARBA00022980"/>
    </source>
</evidence>
<organism evidence="5 6">
    <name type="scientific">Tieghemiomyces parasiticus</name>
    <dbReference type="NCBI Taxonomy" id="78921"/>
    <lineage>
        <taxon>Eukaryota</taxon>
        <taxon>Fungi</taxon>
        <taxon>Fungi incertae sedis</taxon>
        <taxon>Zoopagomycota</taxon>
        <taxon>Kickxellomycotina</taxon>
        <taxon>Dimargaritomycetes</taxon>
        <taxon>Dimargaritales</taxon>
        <taxon>Dimargaritaceae</taxon>
        <taxon>Tieghemiomyces</taxon>
    </lineage>
</organism>
<comment type="similarity">
    <text evidence="1 4">Belongs to the universal ribosomal protein uL22 family.</text>
</comment>
<reference evidence="5" key="1">
    <citation type="submission" date="2022-07" db="EMBL/GenBank/DDBJ databases">
        <title>Phylogenomic reconstructions and comparative analyses of Kickxellomycotina fungi.</title>
        <authorList>
            <person name="Reynolds N.K."/>
            <person name="Stajich J.E."/>
            <person name="Barry K."/>
            <person name="Grigoriev I.V."/>
            <person name="Crous P."/>
            <person name="Smith M.E."/>
        </authorList>
    </citation>
    <scope>NUCLEOTIDE SEQUENCE</scope>
    <source>
        <strain evidence="5">RSA 861</strain>
    </source>
</reference>
<proteinExistence type="inferred from homology"/>
<dbReference type="InterPro" id="IPR001063">
    <property type="entry name" value="Ribosomal_uL22"/>
</dbReference>
<keyword evidence="2 4" id="KW-0689">Ribosomal protein</keyword>
<evidence type="ECO:0000256" key="3">
    <source>
        <dbReference type="ARBA" id="ARBA00023274"/>
    </source>
</evidence>
<dbReference type="Pfam" id="PF00237">
    <property type="entry name" value="Ribosomal_L22"/>
    <property type="match status" value="1"/>
</dbReference>
<keyword evidence="3 4" id="KW-0687">Ribonucleoprotein</keyword>